<feature type="compositionally biased region" description="Polar residues" evidence="1">
    <location>
        <begin position="108"/>
        <end position="117"/>
    </location>
</feature>
<feature type="region of interest" description="Disordered" evidence="1">
    <location>
        <begin position="68"/>
        <end position="174"/>
    </location>
</feature>
<evidence type="ECO:0000313" key="2">
    <source>
        <dbReference type="EMBL" id="MFC7201013.1"/>
    </source>
</evidence>
<proteinExistence type="predicted"/>
<evidence type="ECO:0000256" key="1">
    <source>
        <dbReference type="SAM" id="MobiDB-lite"/>
    </source>
</evidence>
<dbReference type="EMBL" id="JBHTAR010000011">
    <property type="protein sequence ID" value="MFC7201013.1"/>
    <property type="molecule type" value="Genomic_DNA"/>
</dbReference>
<comment type="caution">
    <text evidence="2">The sequence shown here is derived from an EMBL/GenBank/DDBJ whole genome shotgun (WGS) entry which is preliminary data.</text>
</comment>
<dbReference type="InterPro" id="IPR009563">
    <property type="entry name" value="SSSCA1"/>
</dbReference>
<sequence>MSDENADFDKEAEKQRLREKYEQDQEDREATGRMSELLLQGATMTNKHCDTCGDPIFRYQGEEFCPTCRAEGQQQAQQQAAQRAQAQSQGQQQAAQQQPQQTQQTQQRVEQSETPDTSGRAASEQAEPAQREVEPSRPPAPTENRAPAGESGGESDGERRRTDAPAGGLGAARADLAQSVSTMARRAEAADDPRTAREYLEAAREAAEALAALPR</sequence>
<dbReference type="RefSeq" id="WP_279527772.1">
    <property type="nucleotide sequence ID" value="NZ_CP122312.1"/>
</dbReference>
<dbReference type="AlphaFoldDB" id="A0ABD5Z747"/>
<dbReference type="PANTHER" id="PTHR16537">
    <property type="entry name" value="SJOEGREN SYNDROME/SCLERODERMA AUTOANTIGEN 1"/>
    <property type="match status" value="1"/>
</dbReference>
<protein>
    <submittedName>
        <fullName evidence="2">Sjogren's syndrome/scleroderma autoantigen 1 family protein</fullName>
    </submittedName>
</protein>
<evidence type="ECO:0000313" key="3">
    <source>
        <dbReference type="Proteomes" id="UP001596447"/>
    </source>
</evidence>
<dbReference type="Pfam" id="PF06677">
    <property type="entry name" value="Auto_anti-p27"/>
    <property type="match status" value="1"/>
</dbReference>
<organism evidence="2 3">
    <name type="scientific">Halospeciosus flavus</name>
    <dbReference type="NCBI Taxonomy" id="3032283"/>
    <lineage>
        <taxon>Archaea</taxon>
        <taxon>Methanobacteriati</taxon>
        <taxon>Methanobacteriota</taxon>
        <taxon>Stenosarchaea group</taxon>
        <taxon>Halobacteria</taxon>
        <taxon>Halobacteriales</taxon>
        <taxon>Halobacteriaceae</taxon>
        <taxon>Halospeciosus</taxon>
    </lineage>
</organism>
<dbReference type="InterPro" id="IPR051888">
    <property type="entry name" value="UPF0148_domain"/>
</dbReference>
<gene>
    <name evidence="2" type="ORF">ACFQJ9_16640</name>
</gene>
<feature type="region of interest" description="Disordered" evidence="1">
    <location>
        <begin position="1"/>
        <end position="35"/>
    </location>
</feature>
<keyword evidence="3" id="KW-1185">Reference proteome</keyword>
<dbReference type="PANTHER" id="PTHR16537:SF1">
    <property type="entry name" value="PROTEIN ZNRD2"/>
    <property type="match status" value="1"/>
</dbReference>
<accession>A0ABD5Z747</accession>
<dbReference type="Proteomes" id="UP001596447">
    <property type="component" value="Unassembled WGS sequence"/>
</dbReference>
<name>A0ABD5Z747_9EURY</name>
<reference evidence="2 3" key="1">
    <citation type="journal article" date="2019" name="Int. J. Syst. Evol. Microbiol.">
        <title>The Global Catalogue of Microorganisms (GCM) 10K type strain sequencing project: providing services to taxonomists for standard genome sequencing and annotation.</title>
        <authorList>
            <consortium name="The Broad Institute Genomics Platform"/>
            <consortium name="The Broad Institute Genome Sequencing Center for Infectious Disease"/>
            <person name="Wu L."/>
            <person name="Ma J."/>
        </authorList>
    </citation>
    <scope>NUCLEOTIDE SEQUENCE [LARGE SCALE GENOMIC DNA]</scope>
    <source>
        <strain evidence="2 3">XZGYJ-43</strain>
    </source>
</reference>
<feature type="compositionally biased region" description="Basic and acidic residues" evidence="1">
    <location>
        <begin position="7"/>
        <end position="31"/>
    </location>
</feature>
<feature type="compositionally biased region" description="Low complexity" evidence="1">
    <location>
        <begin position="73"/>
        <end position="107"/>
    </location>
</feature>